<accession>A0ABW5HTY7</accession>
<dbReference type="Pfam" id="PF00908">
    <property type="entry name" value="dTDP_sugar_isom"/>
    <property type="match status" value="1"/>
</dbReference>
<comment type="similarity">
    <text evidence="1">Belongs to the dTDP-4-dehydrorhamnose 3,5-epimerase family.</text>
</comment>
<evidence type="ECO:0000313" key="2">
    <source>
        <dbReference type="EMBL" id="MFD2480283.1"/>
    </source>
</evidence>
<evidence type="ECO:0000313" key="3">
    <source>
        <dbReference type="Proteomes" id="UP001597542"/>
    </source>
</evidence>
<dbReference type="EMBL" id="JBHUKQ010000008">
    <property type="protein sequence ID" value="MFD2480283.1"/>
    <property type="molecule type" value="Genomic_DNA"/>
</dbReference>
<sequence length="203" mass="21794">MESRTDPLPIAGAWKVVPGSFDDDRGSLHELFHSGLFGAGTGMSWSVQQAICSMSRRSVLRGIRVTTVDGPAKLVSCLRGEVLDVVVDLRLGSPTFSRFHIEHLNEDNRTALYIAPGLGHAFLSLAERTTVLYLLSRPHREGDEHPVHPLDPALAIPWPSDVMPMLSAKDTAAPTASHARAAGLLPDYGECLPLNGSGPARAS</sequence>
<dbReference type="SUPFAM" id="SSF51182">
    <property type="entry name" value="RmlC-like cupins"/>
    <property type="match status" value="1"/>
</dbReference>
<gene>
    <name evidence="2" type="ORF">ACFSUT_08370</name>
</gene>
<reference evidence="3" key="1">
    <citation type="journal article" date="2019" name="Int. J. Syst. Evol. Microbiol.">
        <title>The Global Catalogue of Microorganisms (GCM) 10K type strain sequencing project: providing services to taxonomists for standard genome sequencing and annotation.</title>
        <authorList>
            <consortium name="The Broad Institute Genomics Platform"/>
            <consortium name="The Broad Institute Genome Sequencing Center for Infectious Disease"/>
            <person name="Wu L."/>
            <person name="Ma J."/>
        </authorList>
    </citation>
    <scope>NUCLEOTIDE SEQUENCE [LARGE SCALE GENOMIC DNA]</scope>
    <source>
        <strain evidence="3">CGMCC 4.7638</strain>
    </source>
</reference>
<keyword evidence="3" id="KW-1185">Reference proteome</keyword>
<dbReference type="InterPro" id="IPR011051">
    <property type="entry name" value="RmlC_Cupin_sf"/>
</dbReference>
<dbReference type="InterPro" id="IPR014710">
    <property type="entry name" value="RmlC-like_jellyroll"/>
</dbReference>
<dbReference type="Proteomes" id="UP001597542">
    <property type="component" value="Unassembled WGS sequence"/>
</dbReference>
<dbReference type="CDD" id="cd00438">
    <property type="entry name" value="cupin_RmlC"/>
    <property type="match status" value="1"/>
</dbReference>
<dbReference type="InterPro" id="IPR000888">
    <property type="entry name" value="RmlC-like"/>
</dbReference>
<organism evidence="2 3">
    <name type="scientific">Amycolatopsis albidoflavus</name>
    <dbReference type="NCBI Taxonomy" id="102226"/>
    <lineage>
        <taxon>Bacteria</taxon>
        <taxon>Bacillati</taxon>
        <taxon>Actinomycetota</taxon>
        <taxon>Actinomycetes</taxon>
        <taxon>Pseudonocardiales</taxon>
        <taxon>Pseudonocardiaceae</taxon>
        <taxon>Amycolatopsis</taxon>
    </lineage>
</organism>
<dbReference type="PANTHER" id="PTHR21047">
    <property type="entry name" value="DTDP-6-DEOXY-D-GLUCOSE-3,5 EPIMERASE"/>
    <property type="match status" value="1"/>
</dbReference>
<evidence type="ECO:0000256" key="1">
    <source>
        <dbReference type="ARBA" id="ARBA00010154"/>
    </source>
</evidence>
<dbReference type="PANTHER" id="PTHR21047:SF2">
    <property type="entry name" value="THYMIDINE DIPHOSPHO-4-KETO-RHAMNOSE 3,5-EPIMERASE"/>
    <property type="match status" value="1"/>
</dbReference>
<name>A0ABW5HTY7_9PSEU</name>
<comment type="caution">
    <text evidence="2">The sequence shown here is derived from an EMBL/GenBank/DDBJ whole genome shotgun (WGS) entry which is preliminary data.</text>
</comment>
<proteinExistence type="inferred from homology"/>
<dbReference type="RefSeq" id="WP_344287414.1">
    <property type="nucleotide sequence ID" value="NZ_BAAAHV010000028.1"/>
</dbReference>
<protein>
    <submittedName>
        <fullName evidence="2">dTDP-4-dehydrorhamnose 3,5-epimerase family protein</fullName>
    </submittedName>
</protein>
<dbReference type="Gene3D" id="2.60.120.10">
    <property type="entry name" value="Jelly Rolls"/>
    <property type="match status" value="1"/>
</dbReference>